<dbReference type="InterPro" id="IPR036278">
    <property type="entry name" value="Sialidase_sf"/>
</dbReference>
<dbReference type="GO" id="GO:0009313">
    <property type="term" value="P:oligosaccharide catabolic process"/>
    <property type="evidence" value="ECO:0007669"/>
    <property type="project" value="TreeGrafter"/>
</dbReference>
<feature type="region of interest" description="Disordered" evidence="4">
    <location>
        <begin position="260"/>
        <end position="280"/>
    </location>
</feature>
<reference evidence="7" key="1">
    <citation type="submission" date="2017-04" db="EMBL/GenBank/DDBJ databases">
        <title>Function of individual gut microbiota members based on whole genome sequencing of pure cultures obtained from chicken caecum.</title>
        <authorList>
            <person name="Medvecky M."/>
            <person name="Cejkova D."/>
            <person name="Polansky O."/>
            <person name="Karasova D."/>
            <person name="Kubasova T."/>
            <person name="Cizek A."/>
            <person name="Rychlik I."/>
        </authorList>
    </citation>
    <scope>NUCLEOTIDE SEQUENCE [LARGE SCALE GENOMIC DNA]</scope>
    <source>
        <strain evidence="7">An90</strain>
    </source>
</reference>
<organism evidence="6 7">
    <name type="scientific">Alistipes onderdonkii</name>
    <dbReference type="NCBI Taxonomy" id="328813"/>
    <lineage>
        <taxon>Bacteria</taxon>
        <taxon>Pseudomonadati</taxon>
        <taxon>Bacteroidota</taxon>
        <taxon>Bacteroidia</taxon>
        <taxon>Bacteroidales</taxon>
        <taxon>Rikenellaceae</taxon>
        <taxon>Alistipes</taxon>
    </lineage>
</organism>
<evidence type="ECO:0000256" key="1">
    <source>
        <dbReference type="ARBA" id="ARBA00000427"/>
    </source>
</evidence>
<dbReference type="GO" id="GO:0016020">
    <property type="term" value="C:membrane"/>
    <property type="evidence" value="ECO:0007669"/>
    <property type="project" value="TreeGrafter"/>
</dbReference>
<comment type="catalytic activity">
    <reaction evidence="1">
        <text>Hydrolysis of alpha-(2-&gt;3)-, alpha-(2-&gt;6)-, alpha-(2-&gt;8)- glycosidic linkages of terminal sialic acid residues in oligosaccharides, glycoproteins, glycolipids, colominic acid and synthetic substrates.</text>
        <dbReference type="EC" id="3.2.1.18"/>
    </reaction>
</comment>
<proteinExistence type="inferred from homology"/>
<comment type="caution">
    <text evidence="6">The sequence shown here is derived from an EMBL/GenBank/DDBJ whole genome shotgun (WGS) entry which is preliminary data.</text>
</comment>
<accession>A0A1Y3QU92</accession>
<protein>
    <recommendedName>
        <fullName evidence="3">exo-alpha-sialidase</fullName>
        <ecNumber evidence="3">3.2.1.18</ecNumber>
    </recommendedName>
</protein>
<gene>
    <name evidence="6" type="ORF">B5G41_08585</name>
</gene>
<dbReference type="GO" id="GO:0006689">
    <property type="term" value="P:ganglioside catabolic process"/>
    <property type="evidence" value="ECO:0007669"/>
    <property type="project" value="TreeGrafter"/>
</dbReference>
<dbReference type="CDD" id="cd15482">
    <property type="entry name" value="Sialidase_non-viral"/>
    <property type="match status" value="1"/>
</dbReference>
<name>A0A1Y3QU92_9BACT</name>
<dbReference type="PANTHER" id="PTHR10628:SF30">
    <property type="entry name" value="EXO-ALPHA-SIALIDASE"/>
    <property type="match status" value="1"/>
</dbReference>
<evidence type="ECO:0000256" key="3">
    <source>
        <dbReference type="ARBA" id="ARBA00012733"/>
    </source>
</evidence>
<dbReference type="OrthoDB" id="7294637at2"/>
<dbReference type="GO" id="GO:0004308">
    <property type="term" value="F:exo-alpha-sialidase activity"/>
    <property type="evidence" value="ECO:0007669"/>
    <property type="project" value="UniProtKB-EC"/>
</dbReference>
<dbReference type="EC" id="3.2.1.18" evidence="3"/>
<comment type="similarity">
    <text evidence="2">Belongs to the glycosyl hydrolase 33 family.</text>
</comment>
<dbReference type="GO" id="GO:0005737">
    <property type="term" value="C:cytoplasm"/>
    <property type="evidence" value="ECO:0007669"/>
    <property type="project" value="TreeGrafter"/>
</dbReference>
<evidence type="ECO:0000256" key="4">
    <source>
        <dbReference type="SAM" id="MobiDB-lite"/>
    </source>
</evidence>
<feature type="compositionally biased region" description="Low complexity" evidence="4">
    <location>
        <begin position="79"/>
        <end position="88"/>
    </location>
</feature>
<evidence type="ECO:0000256" key="2">
    <source>
        <dbReference type="ARBA" id="ARBA00009348"/>
    </source>
</evidence>
<dbReference type="SUPFAM" id="SSF50939">
    <property type="entry name" value="Sialidases"/>
    <property type="match status" value="1"/>
</dbReference>
<dbReference type="Proteomes" id="UP000195772">
    <property type="component" value="Unassembled WGS sequence"/>
</dbReference>
<sequence length="338" mass="37144">MVVSKAGTVLAFTEGRVDGSADDGNIDLVVKRSEDNGKTWSSPIMVYDDGENRCQNPAPVVLDNGRILLLFCWNKRTPGSANGSGSSGHSRRVMKTYSDDDGKTWSTPEDIHDQVAIAGYTWYATGPCHAIVKTLAPNKGRIVVPCNHNKPGTNPKSERHAHLIYSDDQGETWHLGAVTDHPYGNESTVVELGDGSLMTNMRNYEPNSLGYRWQAVSRDGGLTYEPAQVTTLIEPNNNGCQGSILRYSINSAGKANLLFSNPNHESSRRNGSIKFSSNDGRSWSRTFKYVPDNDFYSAYSDLTVLANKKVGVLFEHGHNNGKGIYFRSFEFAEIIAAL</sequence>
<feature type="region of interest" description="Disordered" evidence="4">
    <location>
        <begin position="79"/>
        <end position="101"/>
    </location>
</feature>
<dbReference type="Pfam" id="PF13088">
    <property type="entry name" value="BNR_2"/>
    <property type="match status" value="1"/>
</dbReference>
<evidence type="ECO:0000313" key="7">
    <source>
        <dbReference type="Proteomes" id="UP000195772"/>
    </source>
</evidence>
<dbReference type="InterPro" id="IPR026856">
    <property type="entry name" value="Sialidase_fam"/>
</dbReference>
<dbReference type="AlphaFoldDB" id="A0A1Y3QU92"/>
<dbReference type="InterPro" id="IPR011040">
    <property type="entry name" value="Sialidase"/>
</dbReference>
<dbReference type="Gene3D" id="2.120.10.10">
    <property type="match status" value="1"/>
</dbReference>
<evidence type="ECO:0000313" key="6">
    <source>
        <dbReference type="EMBL" id="OUN03242.1"/>
    </source>
</evidence>
<dbReference type="PANTHER" id="PTHR10628">
    <property type="entry name" value="SIALIDASE"/>
    <property type="match status" value="1"/>
</dbReference>
<evidence type="ECO:0000259" key="5">
    <source>
        <dbReference type="Pfam" id="PF13088"/>
    </source>
</evidence>
<dbReference type="EMBL" id="NFHB01000005">
    <property type="protein sequence ID" value="OUN03242.1"/>
    <property type="molecule type" value="Genomic_DNA"/>
</dbReference>
<feature type="domain" description="Sialidase" evidence="5">
    <location>
        <begin position="8"/>
        <end position="310"/>
    </location>
</feature>